<gene>
    <name evidence="1" type="ORF">K3G42_004031</name>
</gene>
<keyword evidence="2" id="KW-1185">Reference proteome</keyword>
<accession>A0ACB8EG04</accession>
<reference evidence="1" key="1">
    <citation type="submission" date="2021-08" db="EMBL/GenBank/DDBJ databases">
        <title>The first chromosome-level gecko genome reveals the dynamic sex chromosomes of Neotropical dwarf geckos (Sphaerodactylidae: Sphaerodactylus).</title>
        <authorList>
            <person name="Pinto B.J."/>
            <person name="Keating S.E."/>
            <person name="Gamble T."/>
        </authorList>
    </citation>
    <scope>NUCLEOTIDE SEQUENCE</scope>
    <source>
        <strain evidence="1">TG3544</strain>
    </source>
</reference>
<sequence>MFFTNALQIQTFPSGSLFCFPVLCQTSRFLTNFFPSGSCFWGLCLIEHIWGSFENFNLSISSNVLNTSQEYLYLRLGTQKMKIWHADICPLAYVQHLFKIVFPIFAVLSGVKFYFLWSASHEASCAMLYLYFLHNSMNFSSTIADIQEL</sequence>
<protein>
    <submittedName>
        <fullName evidence="1">Uncharacterized protein</fullName>
    </submittedName>
</protein>
<proteinExistence type="predicted"/>
<dbReference type="Proteomes" id="UP000827872">
    <property type="component" value="Linkage Group LG03"/>
</dbReference>
<comment type="caution">
    <text evidence="1">The sequence shown here is derived from an EMBL/GenBank/DDBJ whole genome shotgun (WGS) entry which is preliminary data.</text>
</comment>
<name>A0ACB8EG04_9SAUR</name>
<organism evidence="1 2">
    <name type="scientific">Sphaerodactylus townsendi</name>
    <dbReference type="NCBI Taxonomy" id="933632"/>
    <lineage>
        <taxon>Eukaryota</taxon>
        <taxon>Metazoa</taxon>
        <taxon>Chordata</taxon>
        <taxon>Craniata</taxon>
        <taxon>Vertebrata</taxon>
        <taxon>Euteleostomi</taxon>
        <taxon>Lepidosauria</taxon>
        <taxon>Squamata</taxon>
        <taxon>Bifurcata</taxon>
        <taxon>Gekkota</taxon>
        <taxon>Sphaerodactylidae</taxon>
        <taxon>Sphaerodactylus</taxon>
    </lineage>
</organism>
<evidence type="ECO:0000313" key="2">
    <source>
        <dbReference type="Proteomes" id="UP000827872"/>
    </source>
</evidence>
<evidence type="ECO:0000313" key="1">
    <source>
        <dbReference type="EMBL" id="KAH7991277.1"/>
    </source>
</evidence>
<dbReference type="EMBL" id="CM037616">
    <property type="protein sequence ID" value="KAH7991277.1"/>
    <property type="molecule type" value="Genomic_DNA"/>
</dbReference>